<dbReference type="Gene3D" id="2.40.50.140">
    <property type="entry name" value="Nucleic acid-binding proteins"/>
    <property type="match status" value="3"/>
</dbReference>
<keyword evidence="2" id="KW-0150">Chloroplast</keyword>
<dbReference type="GeneID" id="33358698"/>
<dbReference type="InterPro" id="IPR052757">
    <property type="entry name" value="Ribosomal_protein_S1"/>
</dbReference>
<dbReference type="RefSeq" id="YP_009396497.1">
    <property type="nucleotide sequence ID" value="NC_035282.1"/>
</dbReference>
<keyword evidence="2" id="KW-0687">Ribonucleoprotein</keyword>
<dbReference type="PANTHER" id="PTHR47559">
    <property type="entry name" value="OS03G0844900 PROTEIN"/>
    <property type="match status" value="1"/>
</dbReference>
<dbReference type="Pfam" id="PF00575">
    <property type="entry name" value="S1"/>
    <property type="match status" value="3"/>
</dbReference>
<dbReference type="AlphaFoldDB" id="A0A1Z1MI18"/>
<dbReference type="GO" id="GO:0003676">
    <property type="term" value="F:nucleic acid binding"/>
    <property type="evidence" value="ECO:0007669"/>
    <property type="project" value="InterPro"/>
</dbReference>
<feature type="domain" description="S1 motif" evidence="1">
    <location>
        <begin position="23"/>
        <end position="93"/>
    </location>
</feature>
<dbReference type="GO" id="GO:0005840">
    <property type="term" value="C:ribosome"/>
    <property type="evidence" value="ECO:0007669"/>
    <property type="project" value="UniProtKB-KW"/>
</dbReference>
<keyword evidence="2" id="KW-0934">Plastid</keyword>
<dbReference type="InterPro" id="IPR003029">
    <property type="entry name" value="S1_domain"/>
</dbReference>
<organism evidence="2">
    <name type="scientific">Polysiphonia scopulorum</name>
    <dbReference type="NCBI Taxonomy" id="257860"/>
    <lineage>
        <taxon>Eukaryota</taxon>
        <taxon>Rhodophyta</taxon>
        <taxon>Florideophyceae</taxon>
        <taxon>Rhodymeniophycidae</taxon>
        <taxon>Ceramiales</taxon>
        <taxon>Rhodomelaceae</taxon>
        <taxon>Polysiphonioideae</taxon>
        <taxon>Polysiphonia</taxon>
    </lineage>
</organism>
<evidence type="ECO:0000313" key="2">
    <source>
        <dbReference type="EMBL" id="ARW65683.1"/>
    </source>
</evidence>
<keyword evidence="2" id="KW-0689">Ribosomal protein</keyword>
<dbReference type="EMBL" id="MF101438">
    <property type="protein sequence ID" value="ARW65683.1"/>
    <property type="molecule type" value="Genomic_DNA"/>
</dbReference>
<protein>
    <submittedName>
        <fullName evidence="2">Ribosomal protein S1</fullName>
    </submittedName>
</protein>
<reference evidence="2" key="1">
    <citation type="journal article" date="2017" name="J. Phycol.">
        <title>Analysis of chloroplast genomes and a supermatrix inform reclassification of the Rhodomelaceae (Rhodophyta).</title>
        <authorList>
            <person name="Diaz-Tapia P."/>
            <person name="Maggs C.A."/>
            <person name="West J.A."/>
            <person name="Verbruggen H."/>
        </authorList>
    </citation>
    <scope>NUCLEOTIDE SEQUENCE</scope>
    <source>
        <strain evidence="2">PD899</strain>
    </source>
</reference>
<gene>
    <name evidence="2" type="primary">rps1</name>
</gene>
<feature type="domain" description="S1 motif" evidence="1">
    <location>
        <begin position="189"/>
        <end position="257"/>
    </location>
</feature>
<feature type="domain" description="S1 motif" evidence="1">
    <location>
        <begin position="110"/>
        <end position="175"/>
    </location>
</feature>
<sequence length="269" mass="31179">MQKKNRSRFKEILNKYNYKLSDGDIVAGTIVYHEKAGFLVDIGTNTKGYLPQEEISIDLKRQKNHYLTLIDTTRDFFLVTQNIKKNQYILSIKRLDYIRAWKRIKQLYLEDIVFNLQIKHVNKGGVIIYLESIQGFIPNSHLFRLDNKVYIKNMQVKCKLLTANENGNQLILSNKSANLLISKHKLKLGELVYGKLIAIKSYGLFITINKVKALLHISEIGYKYFNTLKTIVKIGSLIKVKVIHLNIKQGLVSLSIKNVKNLSNHRLQY</sequence>
<accession>A0A1Z1MI18</accession>
<name>A0A1Z1MI18_9FLOR</name>
<dbReference type="PROSITE" id="PS50126">
    <property type="entry name" value="S1"/>
    <property type="match status" value="3"/>
</dbReference>
<proteinExistence type="predicted"/>
<dbReference type="SMART" id="SM00316">
    <property type="entry name" value="S1"/>
    <property type="match status" value="3"/>
</dbReference>
<dbReference type="SUPFAM" id="SSF50249">
    <property type="entry name" value="Nucleic acid-binding proteins"/>
    <property type="match status" value="3"/>
</dbReference>
<dbReference type="PANTHER" id="PTHR47559:SF1">
    <property type="entry name" value="OS03G0844900 PROTEIN"/>
    <property type="match status" value="1"/>
</dbReference>
<dbReference type="InterPro" id="IPR012340">
    <property type="entry name" value="NA-bd_OB-fold"/>
</dbReference>
<geneLocation type="chloroplast" evidence="2"/>
<evidence type="ECO:0000259" key="1">
    <source>
        <dbReference type="PROSITE" id="PS50126"/>
    </source>
</evidence>